<dbReference type="SMART" id="SM00052">
    <property type="entry name" value="EAL"/>
    <property type="match status" value="1"/>
</dbReference>
<feature type="transmembrane region" description="Helical" evidence="6">
    <location>
        <begin position="189"/>
        <end position="210"/>
    </location>
</feature>
<dbReference type="CDD" id="cd01949">
    <property type="entry name" value="GGDEF"/>
    <property type="match status" value="1"/>
</dbReference>
<keyword evidence="2" id="KW-1003">Cell membrane</keyword>
<dbReference type="PANTHER" id="PTHR44757">
    <property type="entry name" value="DIGUANYLATE CYCLASE DGCP"/>
    <property type="match status" value="1"/>
</dbReference>
<dbReference type="InterPro" id="IPR035965">
    <property type="entry name" value="PAS-like_dom_sf"/>
</dbReference>
<dbReference type="PROSITE" id="PS50113">
    <property type="entry name" value="PAC"/>
    <property type="match status" value="1"/>
</dbReference>
<evidence type="ECO:0000313" key="11">
    <source>
        <dbReference type="EMBL" id="HBA08645.1"/>
    </source>
</evidence>
<feature type="domain" description="PAC" evidence="8">
    <location>
        <begin position="383"/>
        <end position="433"/>
    </location>
</feature>
<evidence type="ECO:0000256" key="1">
    <source>
        <dbReference type="ARBA" id="ARBA00004651"/>
    </source>
</evidence>
<feature type="domain" description="EAL" evidence="9">
    <location>
        <begin position="612"/>
        <end position="865"/>
    </location>
</feature>
<keyword evidence="3 6" id="KW-0812">Transmembrane</keyword>
<evidence type="ECO:0000259" key="10">
    <source>
        <dbReference type="PROSITE" id="PS50887"/>
    </source>
</evidence>
<organism evidence="11 12">
    <name type="scientific">Methylotenera mobilis</name>
    <dbReference type="NCBI Taxonomy" id="359408"/>
    <lineage>
        <taxon>Bacteria</taxon>
        <taxon>Pseudomonadati</taxon>
        <taxon>Pseudomonadota</taxon>
        <taxon>Betaproteobacteria</taxon>
        <taxon>Nitrosomonadales</taxon>
        <taxon>Methylophilaceae</taxon>
        <taxon>Methylotenera</taxon>
    </lineage>
</organism>
<dbReference type="Pfam" id="PF00990">
    <property type="entry name" value="GGDEF"/>
    <property type="match status" value="1"/>
</dbReference>
<feature type="transmembrane region" description="Helical" evidence="6">
    <location>
        <begin position="242"/>
        <end position="260"/>
    </location>
</feature>
<feature type="transmembrane region" description="Helical" evidence="6">
    <location>
        <begin position="87"/>
        <end position="107"/>
    </location>
</feature>
<dbReference type="SMART" id="SM00267">
    <property type="entry name" value="GGDEF"/>
    <property type="match status" value="1"/>
</dbReference>
<dbReference type="Pfam" id="PF00563">
    <property type="entry name" value="EAL"/>
    <property type="match status" value="1"/>
</dbReference>
<evidence type="ECO:0000259" key="8">
    <source>
        <dbReference type="PROSITE" id="PS50113"/>
    </source>
</evidence>
<dbReference type="PROSITE" id="PS50112">
    <property type="entry name" value="PAS"/>
    <property type="match status" value="1"/>
</dbReference>
<dbReference type="PANTHER" id="PTHR44757:SF2">
    <property type="entry name" value="BIOFILM ARCHITECTURE MAINTENANCE PROTEIN MBAA"/>
    <property type="match status" value="1"/>
</dbReference>
<dbReference type="InterPro" id="IPR000160">
    <property type="entry name" value="GGDEF_dom"/>
</dbReference>
<dbReference type="InterPro" id="IPR035919">
    <property type="entry name" value="EAL_sf"/>
</dbReference>
<dbReference type="GO" id="GO:0005886">
    <property type="term" value="C:plasma membrane"/>
    <property type="evidence" value="ECO:0007669"/>
    <property type="project" value="UniProtKB-SubCell"/>
</dbReference>
<keyword evidence="4 6" id="KW-1133">Transmembrane helix</keyword>
<feature type="transmembrane region" description="Helical" evidence="6">
    <location>
        <begin position="272"/>
        <end position="291"/>
    </location>
</feature>
<evidence type="ECO:0000313" key="12">
    <source>
        <dbReference type="Proteomes" id="UP000264313"/>
    </source>
</evidence>
<feature type="transmembrane region" description="Helical" evidence="6">
    <location>
        <begin position="157"/>
        <end position="177"/>
    </location>
</feature>
<dbReference type="EMBL" id="DNAA01000070">
    <property type="protein sequence ID" value="HBA08645.1"/>
    <property type="molecule type" value="Genomic_DNA"/>
</dbReference>
<dbReference type="Proteomes" id="UP000264313">
    <property type="component" value="Unassembled WGS sequence"/>
</dbReference>
<dbReference type="SUPFAM" id="SSF55073">
    <property type="entry name" value="Nucleotide cyclase"/>
    <property type="match status" value="1"/>
</dbReference>
<dbReference type="Pfam" id="PF13426">
    <property type="entry name" value="PAS_9"/>
    <property type="match status" value="1"/>
</dbReference>
<dbReference type="Gene3D" id="3.20.20.450">
    <property type="entry name" value="EAL domain"/>
    <property type="match status" value="1"/>
</dbReference>
<dbReference type="NCBIfam" id="TIGR00229">
    <property type="entry name" value="sensory_box"/>
    <property type="match status" value="1"/>
</dbReference>
<dbReference type="NCBIfam" id="TIGR00254">
    <property type="entry name" value="GGDEF"/>
    <property type="match status" value="1"/>
</dbReference>
<evidence type="ECO:0000256" key="6">
    <source>
        <dbReference type="SAM" id="Phobius"/>
    </source>
</evidence>
<feature type="transmembrane region" description="Helical" evidence="6">
    <location>
        <begin position="119"/>
        <end position="145"/>
    </location>
</feature>
<evidence type="ECO:0000256" key="2">
    <source>
        <dbReference type="ARBA" id="ARBA00022475"/>
    </source>
</evidence>
<dbReference type="SUPFAM" id="SSF141868">
    <property type="entry name" value="EAL domain-like"/>
    <property type="match status" value="1"/>
</dbReference>
<dbReference type="CDD" id="cd01948">
    <property type="entry name" value="EAL"/>
    <property type="match status" value="1"/>
</dbReference>
<dbReference type="CDD" id="cd00130">
    <property type="entry name" value="PAS"/>
    <property type="match status" value="1"/>
</dbReference>
<evidence type="ECO:0000256" key="5">
    <source>
        <dbReference type="ARBA" id="ARBA00023136"/>
    </source>
</evidence>
<reference evidence="11 12" key="1">
    <citation type="journal article" date="2018" name="Nat. Biotechnol.">
        <title>A standardized bacterial taxonomy based on genome phylogeny substantially revises the tree of life.</title>
        <authorList>
            <person name="Parks D.H."/>
            <person name="Chuvochina M."/>
            <person name="Waite D.W."/>
            <person name="Rinke C."/>
            <person name="Skarshewski A."/>
            <person name="Chaumeil P.A."/>
            <person name="Hugenholtz P."/>
        </authorList>
    </citation>
    <scope>NUCLEOTIDE SEQUENCE [LARGE SCALE GENOMIC DNA]</scope>
    <source>
        <strain evidence="11">UBA9958</strain>
    </source>
</reference>
<gene>
    <name evidence="11" type="ORF">DCW48_03020</name>
</gene>
<feature type="domain" description="GGDEF" evidence="10">
    <location>
        <begin position="465"/>
        <end position="603"/>
    </location>
</feature>
<dbReference type="InterPro" id="IPR007895">
    <property type="entry name" value="MASE1"/>
</dbReference>
<proteinExistence type="predicted"/>
<dbReference type="InterPro" id="IPR052155">
    <property type="entry name" value="Biofilm_reg_signaling"/>
</dbReference>
<dbReference type="SMART" id="SM00091">
    <property type="entry name" value="PAS"/>
    <property type="match status" value="1"/>
</dbReference>
<dbReference type="InterPro" id="IPR000700">
    <property type="entry name" value="PAS-assoc_C"/>
</dbReference>
<evidence type="ECO:0000259" key="7">
    <source>
        <dbReference type="PROSITE" id="PS50112"/>
    </source>
</evidence>
<comment type="subcellular location">
    <subcellularLocation>
        <location evidence="1">Cell membrane</location>
        <topology evidence="1">Multi-pass membrane protein</topology>
    </subcellularLocation>
</comment>
<protein>
    <submittedName>
        <fullName evidence="11">Sensor domain-containing diguanylate cyclase</fullName>
    </submittedName>
</protein>
<dbReference type="Gene3D" id="3.30.450.20">
    <property type="entry name" value="PAS domain"/>
    <property type="match status" value="1"/>
</dbReference>
<feature type="transmembrane region" description="Helical" evidence="6">
    <location>
        <begin position="64"/>
        <end position="81"/>
    </location>
</feature>
<dbReference type="AlphaFoldDB" id="A0A351R9C4"/>
<sequence length="865" mass="96724">MKNVATQYRPSTFNTKLTIFILVAIAYFVTAWLGLMVPYKESVATLIWLPTGIAVGAIMRWGKVNILAVFIASFLVELTVLPLSTSILVAITNTLGPVLTAYLLPKFHFNHHLYKQKDILLMILVALLGMSICATGGVFSLYITGLATADHLLNIGFIWWLGDSLGVLLALPLVLNIGRKGTFSCDNKCYQLLAWIILFVCVELIIVSSVPDLNKQFILSMFVILPMLIWASMSFGIVGGSFFVIVLSSIAVWLTSQGAGNFYSHNISEGVFSLWTFMVALVVTMLLISALQSERNLALKTIQKHDKKLRAVIDGAFDAILTIDTAGLLVEFNPAAERIFGYKKDEVIGKLMSELIIPARYRTAHHAGHQQYVMSGVKHIFNQRIELVAMRADGSEFPIELTLTALKDADLSLVTGFVRDISEQKKARQEIENFAYYDALTALPNRRLLIDRYQHAILIAQRASTYCGLLFIDLDKFKTLNDTKGHDVGDQLLIEVAKRIQNTVRAGDTVARLSGDEFVVIIENLDASATVAYQQVSEVAQKLLAELNKPYYLSFFEFVTSASIGITLFNDNQLTFEDHLRHADTAMYLSKDSGGNTYRFYDQLTQESIEKSFALESALSLALTNQELYFNYQPIVNVDKQVVAAEVLLRWTHPTLGNVSPVEFIPIAEKTNQIIKIGHWVLAQACQQLKIWESDPVLSQIKLSVNISAKQFLYINFVQELREILAKTDINPDQLKLELTETAVIDNIDDVINKMKVLKQMGVRISLDDFGIGHSSLVYLKKLPVTQIKIDQSFVHDVLTDSNDAAIIQMVLAVGKTIHCDIVAEGVEQIEQYDLLRSFGCDYFQGYYFSRPTDVASFERLVING</sequence>
<dbReference type="PROSITE" id="PS50883">
    <property type="entry name" value="EAL"/>
    <property type="match status" value="1"/>
</dbReference>
<dbReference type="STRING" id="1132855.GCA_000384255_00331"/>
<evidence type="ECO:0000259" key="9">
    <source>
        <dbReference type="PROSITE" id="PS50883"/>
    </source>
</evidence>
<dbReference type="Pfam" id="PF05231">
    <property type="entry name" value="MASE1"/>
    <property type="match status" value="1"/>
</dbReference>
<evidence type="ECO:0000256" key="4">
    <source>
        <dbReference type="ARBA" id="ARBA00022989"/>
    </source>
</evidence>
<dbReference type="InterPro" id="IPR029787">
    <property type="entry name" value="Nucleotide_cyclase"/>
</dbReference>
<dbReference type="PROSITE" id="PS50887">
    <property type="entry name" value="GGDEF"/>
    <property type="match status" value="1"/>
</dbReference>
<feature type="domain" description="PAS" evidence="7">
    <location>
        <begin position="305"/>
        <end position="358"/>
    </location>
</feature>
<accession>A0A351R9C4</accession>
<dbReference type="InterPro" id="IPR001633">
    <property type="entry name" value="EAL_dom"/>
</dbReference>
<feature type="transmembrane region" description="Helical" evidence="6">
    <location>
        <begin position="216"/>
        <end position="235"/>
    </location>
</feature>
<evidence type="ECO:0000256" key="3">
    <source>
        <dbReference type="ARBA" id="ARBA00022692"/>
    </source>
</evidence>
<dbReference type="SUPFAM" id="SSF55785">
    <property type="entry name" value="PYP-like sensor domain (PAS domain)"/>
    <property type="match status" value="1"/>
</dbReference>
<comment type="caution">
    <text evidence="11">The sequence shown here is derived from an EMBL/GenBank/DDBJ whole genome shotgun (WGS) entry which is preliminary data.</text>
</comment>
<keyword evidence="5 6" id="KW-0472">Membrane</keyword>
<feature type="transmembrane region" description="Helical" evidence="6">
    <location>
        <begin position="17"/>
        <end position="37"/>
    </location>
</feature>
<dbReference type="Gene3D" id="3.30.70.270">
    <property type="match status" value="1"/>
</dbReference>
<name>A0A351R9C4_9PROT</name>
<dbReference type="InterPro" id="IPR000014">
    <property type="entry name" value="PAS"/>
</dbReference>
<dbReference type="InterPro" id="IPR043128">
    <property type="entry name" value="Rev_trsase/Diguanyl_cyclase"/>
</dbReference>